<comment type="caution">
    <text evidence="1">The sequence shown here is derived from an EMBL/GenBank/DDBJ whole genome shotgun (WGS) entry which is preliminary data.</text>
</comment>
<reference evidence="1" key="1">
    <citation type="submission" date="2023-04" db="EMBL/GenBank/DDBJ databases">
        <title>A chromosome-level genome assembly of the parasitoid wasp Eretmocerus hayati.</title>
        <authorList>
            <person name="Zhong Y."/>
            <person name="Liu S."/>
            <person name="Liu Y."/>
        </authorList>
    </citation>
    <scope>NUCLEOTIDE SEQUENCE</scope>
    <source>
        <strain evidence="1">ZJU_SS_LIU_2023</strain>
    </source>
</reference>
<sequence length="271" mass="29852">MFWSQFEELCPLDFGFGKIDLQVVHHHQEPELLIIDASDDEDDNIEVIELYSSDDGRPQAPPTKERRVERGLTRAEHRRGCSNRLDPLDQSLQITNIGVAGSTTPNVDVINADILTDALLTPRIVNVFNDFTLNPPPLITGVVAASSTFSSTARPGQLDLLALIDDLTEMSSSAIVATLATAHSEEVLDHRTIEEMREARSVLDQIIPKQEPWGAITTSAASPQLQRMVVDDDTTTEPCPSTPVTPMRLANRDREVLLGSDHPSNQYLAPL</sequence>
<protein>
    <submittedName>
        <fullName evidence="1">Uncharacterized protein</fullName>
    </submittedName>
</protein>
<proteinExistence type="predicted"/>
<accession>A0ACC2NJB2</accession>
<name>A0ACC2NJB2_9HYME</name>
<organism evidence="1 2">
    <name type="scientific">Eretmocerus hayati</name>
    <dbReference type="NCBI Taxonomy" id="131215"/>
    <lineage>
        <taxon>Eukaryota</taxon>
        <taxon>Metazoa</taxon>
        <taxon>Ecdysozoa</taxon>
        <taxon>Arthropoda</taxon>
        <taxon>Hexapoda</taxon>
        <taxon>Insecta</taxon>
        <taxon>Pterygota</taxon>
        <taxon>Neoptera</taxon>
        <taxon>Endopterygota</taxon>
        <taxon>Hymenoptera</taxon>
        <taxon>Apocrita</taxon>
        <taxon>Proctotrupomorpha</taxon>
        <taxon>Chalcidoidea</taxon>
        <taxon>Aphelinidae</taxon>
        <taxon>Aphelininae</taxon>
        <taxon>Eretmocerus</taxon>
    </lineage>
</organism>
<evidence type="ECO:0000313" key="2">
    <source>
        <dbReference type="Proteomes" id="UP001239111"/>
    </source>
</evidence>
<gene>
    <name evidence="1" type="ORF">QAD02_002547</name>
</gene>
<keyword evidence="2" id="KW-1185">Reference proteome</keyword>
<evidence type="ECO:0000313" key="1">
    <source>
        <dbReference type="EMBL" id="KAJ8671288.1"/>
    </source>
</evidence>
<dbReference type="Proteomes" id="UP001239111">
    <property type="component" value="Chromosome 3"/>
</dbReference>
<dbReference type="EMBL" id="CM056743">
    <property type="protein sequence ID" value="KAJ8671288.1"/>
    <property type="molecule type" value="Genomic_DNA"/>
</dbReference>